<dbReference type="GO" id="GO:0005737">
    <property type="term" value="C:cytoplasm"/>
    <property type="evidence" value="ECO:0007669"/>
    <property type="project" value="TreeGrafter"/>
</dbReference>
<dbReference type="AlphaFoldDB" id="A0AAD8RGW3"/>
<dbReference type="FunFam" id="3.40.50.150:FF:000440">
    <property type="entry name" value="Os09g0479300 protein"/>
    <property type="match status" value="1"/>
</dbReference>
<dbReference type="InterPro" id="IPR029063">
    <property type="entry name" value="SAM-dependent_MTases_sf"/>
</dbReference>
<reference evidence="2" key="1">
    <citation type="submission" date="2023-07" db="EMBL/GenBank/DDBJ databases">
        <title>A chromosome-level genome assembly of Lolium multiflorum.</title>
        <authorList>
            <person name="Chen Y."/>
            <person name="Copetti D."/>
            <person name="Kolliker R."/>
            <person name="Studer B."/>
        </authorList>
    </citation>
    <scope>NUCLEOTIDE SEQUENCE</scope>
    <source>
        <strain evidence="2">02402/16</strain>
        <tissue evidence="2">Leaf</tissue>
    </source>
</reference>
<evidence type="ECO:0000259" key="1">
    <source>
        <dbReference type="Pfam" id="PF10354"/>
    </source>
</evidence>
<protein>
    <recommendedName>
        <fullName evidence="1">25S rRNA (uridine-N(3))-methyltransferase BMT5-like domain-containing protein</fullName>
    </recommendedName>
</protein>
<evidence type="ECO:0000313" key="3">
    <source>
        <dbReference type="Proteomes" id="UP001231189"/>
    </source>
</evidence>
<dbReference type="SUPFAM" id="SSF53335">
    <property type="entry name" value="S-adenosyl-L-methionine-dependent methyltransferases"/>
    <property type="match status" value="1"/>
</dbReference>
<dbReference type="PANTHER" id="PTHR11538:SF82">
    <property type="entry name" value="25S RRNA (URIDINE-N(3))-METHYLTRANSFERASE BMT5-LIKE DOMAIN-CONTAINING PROTEIN"/>
    <property type="match status" value="1"/>
</dbReference>
<feature type="domain" description="25S rRNA (uridine-N(3))-methyltransferase BMT5-like" evidence="1">
    <location>
        <begin position="51"/>
        <end position="216"/>
    </location>
</feature>
<proteinExistence type="predicted"/>
<comment type="caution">
    <text evidence="2">The sequence shown here is derived from an EMBL/GenBank/DDBJ whole genome shotgun (WGS) entry which is preliminary data.</text>
</comment>
<gene>
    <name evidence="2" type="ORF">QYE76_026900</name>
</gene>
<name>A0AAD8RGW3_LOLMU</name>
<organism evidence="2 3">
    <name type="scientific">Lolium multiflorum</name>
    <name type="common">Italian ryegrass</name>
    <name type="synonym">Lolium perenne subsp. multiflorum</name>
    <dbReference type="NCBI Taxonomy" id="4521"/>
    <lineage>
        <taxon>Eukaryota</taxon>
        <taxon>Viridiplantae</taxon>
        <taxon>Streptophyta</taxon>
        <taxon>Embryophyta</taxon>
        <taxon>Tracheophyta</taxon>
        <taxon>Spermatophyta</taxon>
        <taxon>Magnoliopsida</taxon>
        <taxon>Liliopsida</taxon>
        <taxon>Poales</taxon>
        <taxon>Poaceae</taxon>
        <taxon>BOP clade</taxon>
        <taxon>Pooideae</taxon>
        <taxon>Poodae</taxon>
        <taxon>Poeae</taxon>
        <taxon>Poeae Chloroplast Group 2 (Poeae type)</taxon>
        <taxon>Loliodinae</taxon>
        <taxon>Loliinae</taxon>
        <taxon>Lolium</taxon>
    </lineage>
</organism>
<evidence type="ECO:0000313" key="2">
    <source>
        <dbReference type="EMBL" id="KAK1621383.1"/>
    </source>
</evidence>
<dbReference type="EMBL" id="JAUUTY010000006">
    <property type="protein sequence ID" value="KAK1621383.1"/>
    <property type="molecule type" value="Genomic_DNA"/>
</dbReference>
<dbReference type="Pfam" id="PF10354">
    <property type="entry name" value="BMT5-like"/>
    <property type="match status" value="1"/>
</dbReference>
<dbReference type="GO" id="GO:0070042">
    <property type="term" value="F:rRNA (uridine-N3-)-methyltransferase activity"/>
    <property type="evidence" value="ECO:0007669"/>
    <property type="project" value="InterPro"/>
</dbReference>
<dbReference type="PANTHER" id="PTHR11538">
    <property type="entry name" value="PHENYLALANYL-TRNA SYNTHETASE"/>
    <property type="match status" value="1"/>
</dbReference>
<dbReference type="Proteomes" id="UP001231189">
    <property type="component" value="Unassembled WGS sequence"/>
</dbReference>
<dbReference type="Gene3D" id="3.40.50.150">
    <property type="entry name" value="Vaccinia Virus protein VP39"/>
    <property type="match status" value="1"/>
</dbReference>
<accession>A0AAD8RGW3</accession>
<sequence>MTADPAVSMTYKHTPRKLNAVDVKETEMGRQRRSARGVQWVNHYSSAQSILVVGDGDFSFSLALAAVFGSGENLVATSLDSYDALTSKYGKAKSNVTQLERLGATVFHGVDAKMMKRHPCLKMRRFDRIVFNFPHAGFIGHEQDDHMIKAHQLLVRRFFRNASHLIRPDGEIHVSHKTGQPYDRWQIEELASEFSLVISEKVNFWKEDYPGYNQKRGDGEWCDEEFPLRNGYTFKFRVERGEPEEPPSRKFTTSQRESLHRLQESLDDVTKMHQEKEQQLLLSQQQLISISESLRSCVDARITLKSRLEEEQRRSRKFTMAQRETLHSLQESLDVVTKLHEEKKQQLLLFRQELISTSESLCSSEHVRNTLQSRLEEEQRCSRKFKFLFGSMIILFLKFCI</sequence>
<dbReference type="GO" id="GO:0070475">
    <property type="term" value="P:rRNA base methylation"/>
    <property type="evidence" value="ECO:0007669"/>
    <property type="project" value="InterPro"/>
</dbReference>
<dbReference type="InterPro" id="IPR019446">
    <property type="entry name" value="BMT5-like"/>
</dbReference>
<keyword evidence="3" id="KW-1185">Reference proteome</keyword>